<dbReference type="SMART" id="SM00487">
    <property type="entry name" value="DEXDc"/>
    <property type="match status" value="1"/>
</dbReference>
<protein>
    <recommendedName>
        <fullName evidence="2">RNA helicase</fullName>
        <ecNumber evidence="2">3.6.4.13</ecNumber>
    </recommendedName>
</protein>
<name>A0A165EDS4_9APHY</name>
<dbReference type="InParanoid" id="A0A165EDS4"/>
<evidence type="ECO:0000256" key="8">
    <source>
        <dbReference type="ARBA" id="ARBA00022840"/>
    </source>
</evidence>
<dbReference type="InterPro" id="IPR056890">
    <property type="entry name" value="UBA_DHX29-like"/>
</dbReference>
<feature type="region of interest" description="Disordered" evidence="12">
    <location>
        <begin position="30"/>
        <end position="63"/>
    </location>
</feature>
<evidence type="ECO:0000256" key="9">
    <source>
        <dbReference type="ARBA" id="ARBA00022884"/>
    </source>
</evidence>
<dbReference type="SMART" id="SM00490">
    <property type="entry name" value="HELICc"/>
    <property type="match status" value="1"/>
</dbReference>
<gene>
    <name evidence="15" type="ORF">LAESUDRAFT_812504</name>
</gene>
<evidence type="ECO:0000259" key="13">
    <source>
        <dbReference type="PROSITE" id="PS51192"/>
    </source>
</evidence>
<evidence type="ECO:0000256" key="6">
    <source>
        <dbReference type="ARBA" id="ARBA00022801"/>
    </source>
</evidence>
<dbReference type="InterPro" id="IPR011709">
    <property type="entry name" value="DEAD-box_helicase_OB_fold"/>
</dbReference>
<evidence type="ECO:0000256" key="3">
    <source>
        <dbReference type="ARBA" id="ARBA00022528"/>
    </source>
</evidence>
<dbReference type="CDD" id="cd18791">
    <property type="entry name" value="SF2_C_RHA"/>
    <property type="match status" value="1"/>
</dbReference>
<proteinExistence type="predicted"/>
<dbReference type="InterPro" id="IPR011545">
    <property type="entry name" value="DEAD/DEAH_box_helicase_dom"/>
</dbReference>
<dbReference type="GO" id="GO:0003723">
    <property type="term" value="F:RNA binding"/>
    <property type="evidence" value="ECO:0007669"/>
    <property type="project" value="UniProtKB-KW"/>
</dbReference>
<keyword evidence="16" id="KW-1185">Reference proteome</keyword>
<dbReference type="SMART" id="SM00847">
    <property type="entry name" value="HA2"/>
    <property type="match status" value="1"/>
</dbReference>
<dbReference type="FunFam" id="3.40.50.300:FF:000500">
    <property type="entry name" value="ATP-dependent RNA helicase DHX29"/>
    <property type="match status" value="1"/>
</dbReference>
<dbReference type="STRING" id="1314785.A0A165EDS4"/>
<dbReference type="GO" id="GO:0003724">
    <property type="term" value="F:RNA helicase activity"/>
    <property type="evidence" value="ECO:0007669"/>
    <property type="project" value="UniProtKB-EC"/>
</dbReference>
<dbReference type="PANTHER" id="PTHR18934">
    <property type="entry name" value="ATP-DEPENDENT RNA HELICASE"/>
    <property type="match status" value="1"/>
</dbReference>
<comment type="catalytic activity">
    <reaction evidence="11">
        <text>ATP + H2O = ADP + phosphate + H(+)</text>
        <dbReference type="Rhea" id="RHEA:13065"/>
        <dbReference type="ChEBI" id="CHEBI:15377"/>
        <dbReference type="ChEBI" id="CHEBI:15378"/>
        <dbReference type="ChEBI" id="CHEBI:30616"/>
        <dbReference type="ChEBI" id="CHEBI:43474"/>
        <dbReference type="ChEBI" id="CHEBI:456216"/>
        <dbReference type="EC" id="3.6.4.13"/>
    </reaction>
</comment>
<accession>A0A165EDS4</accession>
<evidence type="ECO:0000256" key="5">
    <source>
        <dbReference type="ARBA" id="ARBA00022741"/>
    </source>
</evidence>
<reference evidence="15 16" key="1">
    <citation type="journal article" date="2016" name="Mol. Biol. Evol.">
        <title>Comparative Genomics of Early-Diverging Mushroom-Forming Fungi Provides Insights into the Origins of Lignocellulose Decay Capabilities.</title>
        <authorList>
            <person name="Nagy L.G."/>
            <person name="Riley R."/>
            <person name="Tritt A."/>
            <person name="Adam C."/>
            <person name="Daum C."/>
            <person name="Floudas D."/>
            <person name="Sun H."/>
            <person name="Yadav J.S."/>
            <person name="Pangilinan J."/>
            <person name="Larsson K.H."/>
            <person name="Matsuura K."/>
            <person name="Barry K."/>
            <person name="Labutti K."/>
            <person name="Kuo R."/>
            <person name="Ohm R.A."/>
            <person name="Bhattacharya S.S."/>
            <person name="Shirouzu T."/>
            <person name="Yoshinaga Y."/>
            <person name="Martin F.M."/>
            <person name="Grigoriev I.V."/>
            <person name="Hibbett D.S."/>
        </authorList>
    </citation>
    <scope>NUCLEOTIDE SEQUENCE [LARGE SCALE GENOMIC DNA]</scope>
    <source>
        <strain evidence="15 16">93-53</strain>
    </source>
</reference>
<dbReference type="GO" id="GO:0005524">
    <property type="term" value="F:ATP binding"/>
    <property type="evidence" value="ECO:0007669"/>
    <property type="project" value="UniProtKB-KW"/>
</dbReference>
<evidence type="ECO:0000259" key="14">
    <source>
        <dbReference type="PROSITE" id="PS51194"/>
    </source>
</evidence>
<dbReference type="FunCoup" id="A0A165EDS4">
    <property type="interactions" value="426"/>
</dbReference>
<dbReference type="InterPro" id="IPR027417">
    <property type="entry name" value="P-loop_NTPase"/>
</dbReference>
<keyword evidence="9" id="KW-0694">RNA-binding</keyword>
<dbReference type="Pfam" id="PF00271">
    <property type="entry name" value="Helicase_C"/>
    <property type="match status" value="1"/>
</dbReference>
<evidence type="ECO:0000256" key="7">
    <source>
        <dbReference type="ARBA" id="ARBA00022806"/>
    </source>
</evidence>
<dbReference type="Pfam" id="PF07717">
    <property type="entry name" value="OB_NTP_bind"/>
    <property type="match status" value="1"/>
</dbReference>
<evidence type="ECO:0000256" key="12">
    <source>
        <dbReference type="SAM" id="MobiDB-lite"/>
    </source>
</evidence>
<dbReference type="GeneID" id="63831439"/>
<evidence type="ECO:0000256" key="11">
    <source>
        <dbReference type="ARBA" id="ARBA00047984"/>
    </source>
</evidence>
<keyword evidence="3" id="KW-0150">Chloroplast</keyword>
<dbReference type="EC" id="3.6.4.13" evidence="2"/>
<dbReference type="EMBL" id="KV427622">
    <property type="protein sequence ID" value="KZT06823.1"/>
    <property type="molecule type" value="Genomic_DNA"/>
</dbReference>
<dbReference type="CDD" id="cd17917">
    <property type="entry name" value="DEXHc_RHA-like"/>
    <property type="match status" value="1"/>
</dbReference>
<evidence type="ECO:0000256" key="10">
    <source>
        <dbReference type="ARBA" id="ARBA00022946"/>
    </source>
</evidence>
<keyword evidence="4" id="KW-0934">Plastid</keyword>
<evidence type="ECO:0000256" key="4">
    <source>
        <dbReference type="ARBA" id="ARBA00022640"/>
    </source>
</evidence>
<dbReference type="InterPro" id="IPR007502">
    <property type="entry name" value="Helicase-assoc_dom"/>
</dbReference>
<dbReference type="OrthoDB" id="5600252at2759"/>
<keyword evidence="5" id="KW-0547">Nucleotide-binding</keyword>
<dbReference type="FunFam" id="3.40.50.300:FF:000819">
    <property type="entry name" value="ATP dependent RNA helicase, putative"/>
    <property type="match status" value="1"/>
</dbReference>
<evidence type="ECO:0000313" key="15">
    <source>
        <dbReference type="EMBL" id="KZT06823.1"/>
    </source>
</evidence>
<dbReference type="RefSeq" id="XP_040764563.1">
    <property type="nucleotide sequence ID" value="XM_040914412.1"/>
</dbReference>
<organism evidence="15 16">
    <name type="scientific">Laetiporus sulphureus 93-53</name>
    <dbReference type="NCBI Taxonomy" id="1314785"/>
    <lineage>
        <taxon>Eukaryota</taxon>
        <taxon>Fungi</taxon>
        <taxon>Dikarya</taxon>
        <taxon>Basidiomycota</taxon>
        <taxon>Agaricomycotina</taxon>
        <taxon>Agaricomycetes</taxon>
        <taxon>Polyporales</taxon>
        <taxon>Laetiporus</taxon>
    </lineage>
</organism>
<dbReference type="FunFam" id="1.20.120.1080:FF:000002">
    <property type="entry name" value="Putative ATP-dependent RNA helicase DHX36"/>
    <property type="match status" value="1"/>
</dbReference>
<feature type="region of interest" description="Disordered" evidence="12">
    <location>
        <begin position="367"/>
        <end position="406"/>
    </location>
</feature>
<dbReference type="Gene3D" id="3.40.50.300">
    <property type="entry name" value="P-loop containing nucleotide triphosphate hydrolases"/>
    <property type="match status" value="2"/>
</dbReference>
<feature type="compositionally biased region" description="Polar residues" evidence="12">
    <location>
        <begin position="47"/>
        <end position="63"/>
    </location>
</feature>
<evidence type="ECO:0000313" key="16">
    <source>
        <dbReference type="Proteomes" id="UP000076871"/>
    </source>
</evidence>
<dbReference type="SUPFAM" id="SSF52540">
    <property type="entry name" value="P-loop containing nucleoside triphosphate hydrolases"/>
    <property type="match status" value="1"/>
</dbReference>
<dbReference type="PROSITE" id="PS51194">
    <property type="entry name" value="HELICASE_CTER"/>
    <property type="match status" value="1"/>
</dbReference>
<evidence type="ECO:0000256" key="1">
    <source>
        <dbReference type="ARBA" id="ARBA00004229"/>
    </source>
</evidence>
<dbReference type="Gene3D" id="1.20.120.1080">
    <property type="match status" value="1"/>
</dbReference>
<dbReference type="Pfam" id="PF24899">
    <property type="entry name" value="UBA_DHX29"/>
    <property type="match status" value="1"/>
</dbReference>
<dbReference type="InterPro" id="IPR014001">
    <property type="entry name" value="Helicase_ATP-bd"/>
</dbReference>
<dbReference type="PANTHER" id="PTHR18934:SF145">
    <property type="entry name" value="ATP-DEPENDENT RNA HELICASE DHX57-RELATED"/>
    <property type="match status" value="1"/>
</dbReference>
<keyword evidence="7" id="KW-0347">Helicase</keyword>
<keyword evidence="10" id="KW-0809">Transit peptide</keyword>
<feature type="domain" description="Helicase C-terminal" evidence="14">
    <location>
        <begin position="923"/>
        <end position="1093"/>
    </location>
</feature>
<dbReference type="Pfam" id="PF00270">
    <property type="entry name" value="DEAD"/>
    <property type="match status" value="1"/>
</dbReference>
<dbReference type="InterPro" id="IPR001650">
    <property type="entry name" value="Helicase_C-like"/>
</dbReference>
<feature type="compositionally biased region" description="Polar residues" evidence="12">
    <location>
        <begin position="203"/>
        <end position="218"/>
    </location>
</feature>
<dbReference type="Proteomes" id="UP000076871">
    <property type="component" value="Unassembled WGS sequence"/>
</dbReference>
<keyword evidence="8" id="KW-0067">ATP-binding</keyword>
<evidence type="ECO:0000256" key="2">
    <source>
        <dbReference type="ARBA" id="ARBA00012552"/>
    </source>
</evidence>
<dbReference type="GO" id="GO:0016787">
    <property type="term" value="F:hydrolase activity"/>
    <property type="evidence" value="ECO:0007669"/>
    <property type="project" value="UniProtKB-KW"/>
</dbReference>
<feature type="domain" description="Helicase ATP-binding" evidence="13">
    <location>
        <begin position="645"/>
        <end position="823"/>
    </location>
</feature>
<keyword evidence="6 15" id="KW-0378">Hydrolase</keyword>
<comment type="subcellular location">
    <subcellularLocation>
        <location evidence="1">Plastid</location>
        <location evidence="1">Chloroplast</location>
    </subcellularLocation>
</comment>
<dbReference type="PROSITE" id="PS51192">
    <property type="entry name" value="HELICASE_ATP_BIND_1"/>
    <property type="match status" value="1"/>
</dbReference>
<dbReference type="Pfam" id="PF21010">
    <property type="entry name" value="HA2_C"/>
    <property type="match status" value="1"/>
</dbReference>
<sequence length="1462" mass="162500">MAKKKKTQLKPVARGFAVTSVPKKVVQVVEENEGSAETPNEEGRTSAVPSSNPDNASVAQSDVVSNEEQALQSLIDRFQDRTERDVVRTLKVIEQERRFAESLTRLELTSLFIENILSTASESSSGEARKAIEEAGEKALPRLAVTYGVLRRIGFRESRVEECLRAIGGVDLDEAFDWLHIHCSEEELGALNDAEESGESKSPKTSSLPQTPLNQDQYPIQLETSTPKRFDARAPGSIPEGISSLRDSFSDAVGADGGISSDTVSPAGSGYVAAAKSQESQLPVDDSDDDPNAKYVRLKMQIADLTTHRQPGELRDASFLRGLQQRLEEVKQDYLFDGEAAEAQYRIERARADASILQARLRGEITAPAKPSAARHKVEPLSRQKASQSTRAATKDLSDSDDDSSCGMLDLLDMPATGTTEEGVVVTIRDMDLPKQWSGRTPQILLAERVHKVDKNAAISYSNKSGASRAQRASVQVRWSNGKTDVWSMDDIATRDMFQAEQYISTVALHALAFPSSEGFAIGATMGQAGPTSFRQLPGPYRDLWDELEQRRRTEDNATNRTVWAKLRSILEPKLNLEPKPGENNVKPVVNSKGKGVPRNAIYRGNVDPEQVKADFEARRSRPAYQEMLYQRGKLPIAQYREEINTILQSSNILVLSGETGCGKSTQVPAFILEDHLAKGKYCKILCTEPRRISAISLAQRVSRELGESAGTVGTAGSIVGYSIRLENKLTSRTRLAYVTNGIALRMLEGGTGQGGQGTAFDEITHIFIDEVHERTIESDFLLIVLKSLLQERPDLRVVLMSATVEAEKISNYFGGTPTLSVPGRAFPVDVRYLEDAIEFTKWRITESSPYARRGKDKFHAGKVQVEWSEDTAPADDDDDEGAQENVKLEKRYSANTAATINLLDERVIPYELIIRLLEQICFNDQAYSSYSSAILIFMPGIGEIRRLNDMLMEHPSFGSETQFTVYPLHSTISSENQNAVFDIPPQGIRKIVIATNIAETGITIPDITCVIDTGKQREMRFDEKRQISRLTETFVAKSNAAQRRGRAGRVQSGLCFHLFTKIRHDTKMAAHPDPEMLRLSLSELALRIKIMKVKLGTSIEDVLCKALDPPLPVNIQRAVSALVEVRALTSLEEITPMGRLLSKLPTDVHLGKFLLIATLFRCLDPALTIAATLNSKSPFMSPLGYEQEAERAKLSYRIENSDFMTIHNAFASWRQACANGIGRKYCKRNYLSYQNLQQIEELRQQFLGDLVDSSFIQVSDSFAQELSRARYSRGRTRFVSVPAAFDANTGNVFLLHASLCAGLYPKILAVDPLKEVMKTVTNNQSASFHPSSVNFGRRPSSFGVNHLCYFTLMQSKRLYAWETAPVDDVALVLLCGEPEFKLASDAVYIDRKIKFRVPAKSGIALKLLRNQLDMIVSTQMRQKPLMESQTLWNNLAMMVLGKIRPKDSEDHRENITLVVHR</sequence>
<feature type="region of interest" description="Disordered" evidence="12">
    <location>
        <begin position="192"/>
        <end position="218"/>
    </location>
</feature>